<evidence type="ECO:0000256" key="3">
    <source>
        <dbReference type="PROSITE-ProRule" id="PRU00076"/>
    </source>
</evidence>
<dbReference type="FunFam" id="2.10.25.10:FF:000112">
    <property type="entry name" value="Netrin G1"/>
    <property type="match status" value="1"/>
</dbReference>
<dbReference type="InterPro" id="IPR013111">
    <property type="entry name" value="EGF_extracell"/>
</dbReference>
<evidence type="ECO:0000259" key="4">
    <source>
        <dbReference type="PROSITE" id="PS50026"/>
    </source>
</evidence>
<evidence type="ECO:0000313" key="5">
    <source>
        <dbReference type="EMBL" id="KAL0156476.1"/>
    </source>
</evidence>
<dbReference type="AlphaFoldDB" id="A0ABD0N5H9"/>
<reference evidence="5 6" key="1">
    <citation type="submission" date="2024-05" db="EMBL/GenBank/DDBJ databases">
        <title>Genome sequencing and assembly of Indian major carp, Cirrhinus mrigala (Hamilton, 1822).</title>
        <authorList>
            <person name="Mohindra V."/>
            <person name="Chowdhury L.M."/>
            <person name="Lal K."/>
            <person name="Jena J.K."/>
        </authorList>
    </citation>
    <scope>NUCLEOTIDE SEQUENCE [LARGE SCALE GENOMIC DNA]</scope>
    <source>
        <strain evidence="5">CM1030</strain>
        <tissue evidence="5">Blood</tissue>
    </source>
</reference>
<protein>
    <recommendedName>
        <fullName evidence="4">EGF-like domain-containing protein</fullName>
    </recommendedName>
</protein>
<feature type="non-terminal residue" evidence="5">
    <location>
        <position position="78"/>
    </location>
</feature>
<name>A0ABD0N5H9_CIRMR</name>
<dbReference type="PROSITE" id="PS50026">
    <property type="entry name" value="EGF_3"/>
    <property type="match status" value="1"/>
</dbReference>
<keyword evidence="6" id="KW-1185">Reference proteome</keyword>
<feature type="non-terminal residue" evidence="5">
    <location>
        <position position="1"/>
    </location>
</feature>
<comment type="caution">
    <text evidence="3">Lacks conserved residue(s) required for the propagation of feature annotation.</text>
</comment>
<organism evidence="5 6">
    <name type="scientific">Cirrhinus mrigala</name>
    <name type="common">Mrigala</name>
    <dbReference type="NCBI Taxonomy" id="683832"/>
    <lineage>
        <taxon>Eukaryota</taxon>
        <taxon>Metazoa</taxon>
        <taxon>Chordata</taxon>
        <taxon>Craniata</taxon>
        <taxon>Vertebrata</taxon>
        <taxon>Euteleostomi</taxon>
        <taxon>Actinopterygii</taxon>
        <taxon>Neopterygii</taxon>
        <taxon>Teleostei</taxon>
        <taxon>Ostariophysi</taxon>
        <taxon>Cypriniformes</taxon>
        <taxon>Cyprinidae</taxon>
        <taxon>Labeoninae</taxon>
        <taxon>Labeonini</taxon>
        <taxon>Cirrhinus</taxon>
    </lineage>
</organism>
<dbReference type="InterPro" id="IPR000742">
    <property type="entry name" value="EGF"/>
</dbReference>
<evidence type="ECO:0000256" key="1">
    <source>
        <dbReference type="ARBA" id="ARBA00022536"/>
    </source>
</evidence>
<dbReference type="EMBL" id="JAMKFB020000024">
    <property type="protein sequence ID" value="KAL0156476.1"/>
    <property type="molecule type" value="Genomic_DNA"/>
</dbReference>
<dbReference type="Proteomes" id="UP001529510">
    <property type="component" value="Unassembled WGS sequence"/>
</dbReference>
<keyword evidence="1 3" id="KW-0245">EGF-like domain</keyword>
<dbReference type="Gene3D" id="2.10.25.10">
    <property type="entry name" value="Laminin"/>
    <property type="match status" value="1"/>
</dbReference>
<comment type="caution">
    <text evidence="5">The sequence shown here is derived from an EMBL/GenBank/DDBJ whole genome shotgun (WGS) entry which is preliminary data.</text>
</comment>
<gene>
    <name evidence="5" type="ORF">M9458_047722</name>
</gene>
<proteinExistence type="predicted"/>
<feature type="domain" description="EGF-like" evidence="4">
    <location>
        <begin position="13"/>
        <end position="48"/>
    </location>
</feature>
<sequence>CLSSAYPFPLNATARVCDNELLRCQNGGVCVNNIRCQCPPAYTGLLTSRVAAEGRTRARLPSAPLGLSCFCCWVWFSS</sequence>
<evidence type="ECO:0000256" key="2">
    <source>
        <dbReference type="ARBA" id="ARBA00023157"/>
    </source>
</evidence>
<dbReference type="SUPFAM" id="SSF57196">
    <property type="entry name" value="EGF/Laminin"/>
    <property type="match status" value="1"/>
</dbReference>
<dbReference type="Pfam" id="PF07974">
    <property type="entry name" value="EGF_2"/>
    <property type="match status" value="1"/>
</dbReference>
<evidence type="ECO:0000313" key="6">
    <source>
        <dbReference type="Proteomes" id="UP001529510"/>
    </source>
</evidence>
<accession>A0ABD0N5H9</accession>
<keyword evidence="2" id="KW-1015">Disulfide bond</keyword>